<dbReference type="EMBL" id="LNAM01000219">
    <property type="protein sequence ID" value="KSV57492.1"/>
    <property type="molecule type" value="Genomic_DNA"/>
</dbReference>
<dbReference type="RefSeq" id="WP_058354303.1">
    <property type="nucleotide sequence ID" value="NZ_CABMMD010000219.1"/>
</dbReference>
<evidence type="ECO:0000313" key="2">
    <source>
        <dbReference type="Proteomes" id="UP000054874"/>
    </source>
</evidence>
<organism evidence="1 2">
    <name type="scientific">Acetivibrio ethanolgignens</name>
    <dbReference type="NCBI Taxonomy" id="290052"/>
    <lineage>
        <taxon>Bacteria</taxon>
        <taxon>Bacillati</taxon>
        <taxon>Bacillota</taxon>
        <taxon>Clostridia</taxon>
        <taxon>Eubacteriales</taxon>
        <taxon>Oscillospiraceae</taxon>
        <taxon>Acetivibrio</taxon>
    </lineage>
</organism>
<sequence>MEMKFTYGSYAALIKLLKEYQYQITDYHSYRKYEKSVILRHDIDYDISKAIEFAKYEQSLGVCSTYFVLLSSDFYNLCSKRVFEAVQEIASCGHEIGLHFDETKYKAKNMSDMSRYIEKEIELMENILQLPIKTVSMHRPSEEVLRADLKFPEIVNSYGKIFFEEFKYVSDSRMAWREDIFGIIQKEERKKLHILTHPFWYAEEEEETGKKLEQFLKEAYIERYISLSSNFRNLEEYVGLKKE</sequence>
<keyword evidence="2" id="KW-1185">Reference proteome</keyword>
<reference evidence="1 2" key="1">
    <citation type="submission" date="2015-11" db="EMBL/GenBank/DDBJ databases">
        <title>Butyribacter intestini gen. nov., sp. nov., a butyric acid-producing bacterium of the family Lachnospiraceae isolated from the human faeces.</title>
        <authorList>
            <person name="Zou Y."/>
            <person name="Xue W."/>
            <person name="Luo G."/>
            <person name="Lv M."/>
        </authorList>
    </citation>
    <scope>NUCLEOTIDE SEQUENCE [LARGE SCALE GENOMIC DNA]</scope>
    <source>
        <strain evidence="1 2">ACET-33324</strain>
    </source>
</reference>
<dbReference type="Gene3D" id="3.20.20.370">
    <property type="entry name" value="Glycoside hydrolase/deacetylase"/>
    <property type="match status" value="1"/>
</dbReference>
<evidence type="ECO:0000313" key="1">
    <source>
        <dbReference type="EMBL" id="KSV57492.1"/>
    </source>
</evidence>
<dbReference type="AlphaFoldDB" id="A0A0V8QAG8"/>
<gene>
    <name evidence="1" type="ORF">ASU35_04765</name>
</gene>
<dbReference type="OrthoDB" id="9788208at2"/>
<dbReference type="STRING" id="290052.ASU35_04765"/>
<comment type="caution">
    <text evidence="1">The sequence shown here is derived from an EMBL/GenBank/DDBJ whole genome shotgun (WGS) entry which is preliminary data.</text>
</comment>
<evidence type="ECO:0008006" key="3">
    <source>
        <dbReference type="Google" id="ProtNLM"/>
    </source>
</evidence>
<proteinExistence type="predicted"/>
<dbReference type="Proteomes" id="UP000054874">
    <property type="component" value="Unassembled WGS sequence"/>
</dbReference>
<dbReference type="GO" id="GO:0005975">
    <property type="term" value="P:carbohydrate metabolic process"/>
    <property type="evidence" value="ECO:0007669"/>
    <property type="project" value="InterPro"/>
</dbReference>
<accession>A0A0V8QAG8</accession>
<protein>
    <recommendedName>
        <fullName evidence="3">Polysaccharide deacetylase</fullName>
    </recommendedName>
</protein>
<name>A0A0V8QAG8_9FIRM</name>
<dbReference type="SUPFAM" id="SSF88713">
    <property type="entry name" value="Glycoside hydrolase/deacetylase"/>
    <property type="match status" value="1"/>
</dbReference>
<dbReference type="InterPro" id="IPR011330">
    <property type="entry name" value="Glyco_hydro/deAcase_b/a-brl"/>
</dbReference>